<gene>
    <name evidence="6" type="ORF">Lupro_10135</name>
</gene>
<keyword evidence="3 4" id="KW-0443">Lipid metabolism</keyword>
<dbReference type="RefSeq" id="WP_068209661.1">
    <property type="nucleotide sequence ID" value="NZ_CP013355.1"/>
</dbReference>
<evidence type="ECO:0000256" key="1">
    <source>
        <dbReference type="ARBA" id="ARBA00022801"/>
    </source>
</evidence>
<keyword evidence="7" id="KW-1185">Reference proteome</keyword>
<dbReference type="PANTHER" id="PTHR14226:SF76">
    <property type="entry name" value="NTE FAMILY PROTEIN RSSA"/>
    <property type="match status" value="1"/>
</dbReference>
<dbReference type="InterPro" id="IPR016035">
    <property type="entry name" value="Acyl_Trfase/lysoPLipase"/>
</dbReference>
<dbReference type="EMBL" id="CP013355">
    <property type="protein sequence ID" value="AMC11601.1"/>
    <property type="molecule type" value="Genomic_DNA"/>
</dbReference>
<evidence type="ECO:0000313" key="7">
    <source>
        <dbReference type="Proteomes" id="UP000059672"/>
    </source>
</evidence>
<dbReference type="Proteomes" id="UP000059672">
    <property type="component" value="Chromosome"/>
</dbReference>
<evidence type="ECO:0000313" key="6">
    <source>
        <dbReference type="EMBL" id="AMC11601.1"/>
    </source>
</evidence>
<dbReference type="Pfam" id="PF01734">
    <property type="entry name" value="Patatin"/>
    <property type="match status" value="1"/>
</dbReference>
<dbReference type="PANTHER" id="PTHR14226">
    <property type="entry name" value="NEUROPATHY TARGET ESTERASE/SWISS CHEESE D.MELANOGASTER"/>
    <property type="match status" value="1"/>
</dbReference>
<name>A0A0X8G7T2_9FLAO</name>
<dbReference type="PROSITE" id="PS51635">
    <property type="entry name" value="PNPLA"/>
    <property type="match status" value="1"/>
</dbReference>
<dbReference type="InterPro" id="IPR050301">
    <property type="entry name" value="NTE"/>
</dbReference>
<dbReference type="GO" id="GO:0016042">
    <property type="term" value="P:lipid catabolic process"/>
    <property type="evidence" value="ECO:0007669"/>
    <property type="project" value="UniProtKB-UniRule"/>
</dbReference>
<feature type="short sequence motif" description="GXSXG" evidence="4">
    <location>
        <begin position="38"/>
        <end position="42"/>
    </location>
</feature>
<feature type="short sequence motif" description="GXGXXG" evidence="4">
    <location>
        <begin position="11"/>
        <end position="16"/>
    </location>
</feature>
<evidence type="ECO:0000256" key="4">
    <source>
        <dbReference type="PROSITE-ProRule" id="PRU01161"/>
    </source>
</evidence>
<feature type="active site" description="Proton acceptor" evidence="4">
    <location>
        <position position="154"/>
    </location>
</feature>
<proteinExistence type="predicted"/>
<organism evidence="6 7">
    <name type="scientific">Lutibacter profundi</name>
    <dbReference type="NCBI Taxonomy" id="1622118"/>
    <lineage>
        <taxon>Bacteria</taxon>
        <taxon>Pseudomonadati</taxon>
        <taxon>Bacteroidota</taxon>
        <taxon>Flavobacteriia</taxon>
        <taxon>Flavobacteriales</taxon>
        <taxon>Flavobacteriaceae</taxon>
        <taxon>Lutibacter</taxon>
    </lineage>
</organism>
<dbReference type="SUPFAM" id="SSF52151">
    <property type="entry name" value="FabD/lysophospholipase-like"/>
    <property type="match status" value="1"/>
</dbReference>
<protein>
    <recommendedName>
        <fullName evidence="5">PNPLA domain-containing protein</fullName>
    </recommendedName>
</protein>
<dbReference type="OrthoDB" id="9770965at2"/>
<feature type="short sequence motif" description="DGA/G" evidence="4">
    <location>
        <begin position="154"/>
        <end position="156"/>
    </location>
</feature>
<keyword evidence="1 4" id="KW-0378">Hydrolase</keyword>
<sequence>MKQKIALVLSGGGARGIAHIGVIEELEKQGFEISSIAGTSMGALVGGVYASGKMEAYKKWMYTLDKLDIFKLIDFSFSANGLVKGDKILRKMKSFISNKNIEDFDIDFTCVATDIVNDKEYIFESGDIFEAIRASVSIPTVFVPVKKGSSVLVDGGVINNIPIKHVTRHKNDLLVVVHVNADVPVYKPLLSTTEKKIKEISYFTKIKNFQNQINKLKSNQHDKKFGYFNLINKTLGLMSNQLSKLILAEYNPDILINVSRKTCGLFDFYKAEELVEIGKHIASKSIETHKNKST</sequence>
<dbReference type="Gene3D" id="3.40.1090.10">
    <property type="entry name" value="Cytosolic phospholipase A2 catalytic domain"/>
    <property type="match status" value="2"/>
</dbReference>
<reference evidence="7" key="1">
    <citation type="submission" date="2015-12" db="EMBL/GenBank/DDBJ databases">
        <title>Complete genome sequence of Lutibacter profundus strain LP1.</title>
        <authorList>
            <person name="Wissuwa J."/>
            <person name="Le Moine Bauer S."/>
            <person name="Stokke R."/>
            <person name="Dahle H."/>
            <person name="Steen I.H."/>
        </authorList>
    </citation>
    <scope>NUCLEOTIDE SEQUENCE [LARGE SCALE GENOMIC DNA]</scope>
    <source>
        <strain evidence="7">LP1</strain>
    </source>
</reference>
<dbReference type="GO" id="GO:0016787">
    <property type="term" value="F:hydrolase activity"/>
    <property type="evidence" value="ECO:0007669"/>
    <property type="project" value="UniProtKB-UniRule"/>
</dbReference>
<dbReference type="InterPro" id="IPR002641">
    <property type="entry name" value="PNPLA_dom"/>
</dbReference>
<feature type="active site" description="Nucleophile" evidence="4">
    <location>
        <position position="40"/>
    </location>
</feature>
<evidence type="ECO:0000256" key="2">
    <source>
        <dbReference type="ARBA" id="ARBA00022963"/>
    </source>
</evidence>
<reference evidence="6 7" key="2">
    <citation type="journal article" date="2016" name="Int. J. Syst. Evol. Microbiol.">
        <title>Lutibacter profundi sp. nov., isolated from a deep-sea hydrothermal system on the Arctic Mid-Ocean Ridge and emended description of the genus Lutibacter.</title>
        <authorList>
            <person name="Le Moine Bauer S."/>
            <person name="Roalkvam I."/>
            <person name="Steen I.H."/>
            <person name="Dahle H."/>
        </authorList>
    </citation>
    <scope>NUCLEOTIDE SEQUENCE [LARGE SCALE GENOMIC DNA]</scope>
    <source>
        <strain evidence="6 7">LP1</strain>
    </source>
</reference>
<dbReference type="AlphaFoldDB" id="A0A0X8G7T2"/>
<dbReference type="STRING" id="1622118.Lupro_10135"/>
<evidence type="ECO:0000259" key="5">
    <source>
        <dbReference type="PROSITE" id="PS51635"/>
    </source>
</evidence>
<keyword evidence="2 4" id="KW-0442">Lipid degradation</keyword>
<feature type="domain" description="PNPLA" evidence="5">
    <location>
        <begin position="7"/>
        <end position="167"/>
    </location>
</feature>
<accession>A0A0X8G7T2</accession>
<dbReference type="KEGG" id="lut:Lupro_10135"/>
<evidence type="ECO:0000256" key="3">
    <source>
        <dbReference type="ARBA" id="ARBA00023098"/>
    </source>
</evidence>